<reference evidence="1" key="2">
    <citation type="submission" date="2022-06" db="UniProtKB">
        <authorList>
            <consortium name="EnsemblMetazoa"/>
        </authorList>
    </citation>
    <scope>IDENTIFICATION</scope>
    <source>
        <strain evidence="1">PS312</strain>
    </source>
</reference>
<sequence>MFTSLSDTVDNTISSQSLFPIHKLSNEIVINIIEKMDMKDRKALAQMNDRMFGLEKMARYRQFDSVNFATANGDAFLSTTIGWSYEFFYISTPAQEISWHFRHAKTKSLVILDRMDPDTERMLQNATKTLNFKELEIHIWDELIEQSSCIEEVRLAWHIDSAAESKKLLINLPSMEKLTKITILRGVRSTDAELYLQLSNKYSSNMIIEYYCASITIF</sequence>
<protein>
    <submittedName>
        <fullName evidence="1">Uncharacterized protein</fullName>
    </submittedName>
</protein>
<name>A0A2A6B7W9_PRIPA</name>
<dbReference type="AlphaFoldDB" id="A0A2A6B7W9"/>
<reference evidence="2" key="1">
    <citation type="journal article" date="2008" name="Nat. Genet.">
        <title>The Pristionchus pacificus genome provides a unique perspective on nematode lifestyle and parasitism.</title>
        <authorList>
            <person name="Dieterich C."/>
            <person name="Clifton S.W."/>
            <person name="Schuster L.N."/>
            <person name="Chinwalla A."/>
            <person name="Delehaunty K."/>
            <person name="Dinkelacker I."/>
            <person name="Fulton L."/>
            <person name="Fulton R."/>
            <person name="Godfrey J."/>
            <person name="Minx P."/>
            <person name="Mitreva M."/>
            <person name="Roeseler W."/>
            <person name="Tian H."/>
            <person name="Witte H."/>
            <person name="Yang S.P."/>
            <person name="Wilson R.K."/>
            <person name="Sommer R.J."/>
        </authorList>
    </citation>
    <scope>NUCLEOTIDE SEQUENCE [LARGE SCALE GENOMIC DNA]</scope>
    <source>
        <strain evidence="2">PS312</strain>
    </source>
</reference>
<keyword evidence="2" id="KW-1185">Reference proteome</keyword>
<evidence type="ECO:0000313" key="1">
    <source>
        <dbReference type="EnsemblMetazoa" id="PPA35217.1"/>
    </source>
</evidence>
<dbReference type="EnsemblMetazoa" id="PPA35217.1">
    <property type="protein sequence ID" value="PPA35217.1"/>
    <property type="gene ID" value="WBGene00273586"/>
</dbReference>
<gene>
    <name evidence="1" type="primary">WBGene00273586</name>
</gene>
<dbReference type="Proteomes" id="UP000005239">
    <property type="component" value="Unassembled WGS sequence"/>
</dbReference>
<organism evidence="1 2">
    <name type="scientific">Pristionchus pacificus</name>
    <name type="common">Parasitic nematode worm</name>
    <dbReference type="NCBI Taxonomy" id="54126"/>
    <lineage>
        <taxon>Eukaryota</taxon>
        <taxon>Metazoa</taxon>
        <taxon>Ecdysozoa</taxon>
        <taxon>Nematoda</taxon>
        <taxon>Chromadorea</taxon>
        <taxon>Rhabditida</taxon>
        <taxon>Rhabditina</taxon>
        <taxon>Diplogasteromorpha</taxon>
        <taxon>Diplogasteroidea</taxon>
        <taxon>Neodiplogasteridae</taxon>
        <taxon>Pristionchus</taxon>
    </lineage>
</organism>
<proteinExistence type="predicted"/>
<evidence type="ECO:0000313" key="2">
    <source>
        <dbReference type="Proteomes" id="UP000005239"/>
    </source>
</evidence>
<accession>A0A8R1YR91</accession>
<accession>A0A2A6B7W9</accession>